<name>A0A5A7N3G3_9PROT</name>
<dbReference type="InterPro" id="IPR002765">
    <property type="entry name" value="UPF0145_YbjQ-like"/>
</dbReference>
<keyword evidence="2" id="KW-1133">Transmembrane helix</keyword>
<evidence type="ECO:0000256" key="2">
    <source>
        <dbReference type="SAM" id="Phobius"/>
    </source>
</evidence>
<organism evidence="3 4">
    <name type="scientific">Iodidimonas nitroreducens</name>
    <dbReference type="NCBI Taxonomy" id="1236968"/>
    <lineage>
        <taxon>Bacteria</taxon>
        <taxon>Pseudomonadati</taxon>
        <taxon>Pseudomonadota</taxon>
        <taxon>Alphaproteobacteria</taxon>
        <taxon>Iodidimonadales</taxon>
        <taxon>Iodidimonadaceae</taxon>
        <taxon>Iodidimonas</taxon>
    </lineage>
</organism>
<feature type="transmembrane region" description="Helical" evidence="2">
    <location>
        <begin position="34"/>
        <end position="53"/>
    </location>
</feature>
<dbReference type="Gene3D" id="3.30.110.70">
    <property type="entry name" value="Hypothetical protein apc22750. Chain B"/>
    <property type="match status" value="1"/>
</dbReference>
<reference evidence="3 4" key="1">
    <citation type="submission" date="2019-09" db="EMBL/GenBank/DDBJ databases">
        <title>NBRP : Genome information of microbial organism related human and environment.</title>
        <authorList>
            <person name="Hattori M."/>
            <person name="Oshima K."/>
            <person name="Inaba H."/>
            <person name="Suda W."/>
            <person name="Sakamoto M."/>
            <person name="Iino T."/>
            <person name="Kitahara M."/>
            <person name="Oshida Y."/>
            <person name="Iida T."/>
            <person name="Kudo T."/>
            <person name="Itoh T."/>
            <person name="Ohkuma M."/>
        </authorList>
    </citation>
    <scope>NUCLEOTIDE SEQUENCE [LARGE SCALE GENOMIC DNA]</scope>
    <source>
        <strain evidence="3 4">Q-1</strain>
    </source>
</reference>
<dbReference type="SUPFAM" id="SSF117782">
    <property type="entry name" value="YbjQ-like"/>
    <property type="match status" value="1"/>
</dbReference>
<dbReference type="Pfam" id="PF01906">
    <property type="entry name" value="YbjQ_1"/>
    <property type="match status" value="1"/>
</dbReference>
<evidence type="ECO:0000256" key="1">
    <source>
        <dbReference type="ARBA" id="ARBA00010751"/>
    </source>
</evidence>
<keyword evidence="4" id="KW-1185">Reference proteome</keyword>
<proteinExistence type="inferred from homology"/>
<accession>A0A5A7N3G3</accession>
<dbReference type="AlphaFoldDB" id="A0A5A7N3G3"/>
<comment type="caution">
    <text evidence="3">The sequence shown here is derived from an EMBL/GenBank/DDBJ whole genome shotgun (WGS) entry which is preliminary data.</text>
</comment>
<protein>
    <submittedName>
        <fullName evidence="3">Uncharacterized protein</fullName>
    </submittedName>
</protein>
<dbReference type="Proteomes" id="UP000324996">
    <property type="component" value="Unassembled WGS sequence"/>
</dbReference>
<comment type="similarity">
    <text evidence="1">Belongs to the UPF0145 family.</text>
</comment>
<evidence type="ECO:0000313" key="3">
    <source>
        <dbReference type="EMBL" id="GER02813.1"/>
    </source>
</evidence>
<keyword evidence="2" id="KW-0472">Membrane</keyword>
<sequence length="177" mass="20009">MSNPELFFEELFSELSRVHAPWWFDGGMNLGEMLLSWLIFTGLPTLALVYLAMRISFNHAKSLKQRASLPHRPRLTTMKNAPEGYGDPVLVCASYVGSHARIRSLVILFQRLIGGHIPVLERMLTRSRNEALLRLEQEMMAVKADLLINLRIQQSHIGQNNGIAITAYGTALRKTQP</sequence>
<keyword evidence="2" id="KW-0812">Transmembrane</keyword>
<dbReference type="InterPro" id="IPR035439">
    <property type="entry name" value="UPF0145_dom_sf"/>
</dbReference>
<gene>
    <name evidence="3" type="ORF">JCM17846_04950</name>
</gene>
<dbReference type="EMBL" id="BKCN01000002">
    <property type="protein sequence ID" value="GER02813.1"/>
    <property type="molecule type" value="Genomic_DNA"/>
</dbReference>
<evidence type="ECO:0000313" key="4">
    <source>
        <dbReference type="Proteomes" id="UP000324996"/>
    </source>
</evidence>